<dbReference type="CDD" id="cd06524">
    <property type="entry name" value="GH25_YegX-like"/>
    <property type="match status" value="1"/>
</dbReference>
<dbReference type="InterPro" id="IPR002053">
    <property type="entry name" value="Glyco_hydro_25"/>
</dbReference>
<feature type="region of interest" description="Disordered" evidence="4">
    <location>
        <begin position="1"/>
        <end position="22"/>
    </location>
</feature>
<protein>
    <submittedName>
        <fullName evidence="6">Glycoside hydrolase family 25 protein</fullName>
    </submittedName>
</protein>
<evidence type="ECO:0000256" key="4">
    <source>
        <dbReference type="SAM" id="MobiDB-lite"/>
    </source>
</evidence>
<dbReference type="RefSeq" id="WP_379664284.1">
    <property type="nucleotide sequence ID" value="NZ_JBHUDG010000051.1"/>
</dbReference>
<accession>A0ABW4IHX8</accession>
<dbReference type="PANTHER" id="PTHR34135">
    <property type="entry name" value="LYSOZYME"/>
    <property type="match status" value="1"/>
</dbReference>
<dbReference type="PANTHER" id="PTHR34135:SF2">
    <property type="entry name" value="LYSOZYME"/>
    <property type="match status" value="1"/>
</dbReference>
<dbReference type="InterPro" id="IPR018077">
    <property type="entry name" value="Glyco_hydro_fam25_subgr"/>
</dbReference>
<evidence type="ECO:0000256" key="5">
    <source>
        <dbReference type="SAM" id="Phobius"/>
    </source>
</evidence>
<comment type="similarity">
    <text evidence="1">Belongs to the glycosyl hydrolase 25 family.</text>
</comment>
<feature type="compositionally biased region" description="Basic residues" evidence="4">
    <location>
        <begin position="9"/>
        <end position="22"/>
    </location>
</feature>
<gene>
    <name evidence="6" type="ORF">ACFSAH_18975</name>
</gene>
<name>A0ABW4IHX8_9SPHI</name>
<dbReference type="EMBL" id="JBHUDG010000051">
    <property type="protein sequence ID" value="MFD1631962.1"/>
    <property type="molecule type" value="Genomic_DNA"/>
</dbReference>
<dbReference type="SMART" id="SM00641">
    <property type="entry name" value="Glyco_25"/>
    <property type="match status" value="1"/>
</dbReference>
<reference evidence="7" key="1">
    <citation type="journal article" date="2019" name="Int. J. Syst. Evol. Microbiol.">
        <title>The Global Catalogue of Microorganisms (GCM) 10K type strain sequencing project: providing services to taxonomists for standard genome sequencing and annotation.</title>
        <authorList>
            <consortium name="The Broad Institute Genomics Platform"/>
            <consortium name="The Broad Institute Genome Sequencing Center for Infectious Disease"/>
            <person name="Wu L."/>
            <person name="Ma J."/>
        </authorList>
    </citation>
    <scope>NUCLEOTIDE SEQUENCE [LARGE SCALE GENOMIC DNA]</scope>
    <source>
        <strain evidence="7">CCUG 53762</strain>
    </source>
</reference>
<evidence type="ECO:0000256" key="3">
    <source>
        <dbReference type="ARBA" id="ARBA00023295"/>
    </source>
</evidence>
<proteinExistence type="inferred from homology"/>
<dbReference type="SUPFAM" id="SSF51445">
    <property type="entry name" value="(Trans)glycosidases"/>
    <property type="match status" value="1"/>
</dbReference>
<keyword evidence="5" id="KW-0472">Membrane</keyword>
<keyword evidence="7" id="KW-1185">Reference proteome</keyword>
<keyword evidence="5" id="KW-0812">Transmembrane</keyword>
<evidence type="ECO:0000313" key="6">
    <source>
        <dbReference type="EMBL" id="MFD1631962.1"/>
    </source>
</evidence>
<dbReference type="InterPro" id="IPR017853">
    <property type="entry name" value="GH"/>
</dbReference>
<dbReference type="PROSITE" id="PS51904">
    <property type="entry name" value="GLYCOSYL_HYDROL_F25_2"/>
    <property type="match status" value="1"/>
</dbReference>
<sequence>MSVSSKQSRSVKKKVVSKQVRKVSPKRKKKTFTEKYKYKFILLILVLLILSPFYYGKIIRTTVSTTRWIKDLFIFNEYPHYEKFNVKIPRRYYVHGIDVSSYQQKIKWNLVDSMSDEGVKINFAFIKATEGVTLVDPYFQRNWRESKENGIIRGAYHYFKPKKSGQWQAHFFLQTAKFEMGDLPPVLDIEEIGNLSKKELQENVQAFLDEVERKVRVKPIIYTGYKFYVDYLKGKFDDYPLWVAHYYQPKLKLDNTQWKFWQHADNATVDGIRGKTDLNVFNGDEEDLSALLIQHHLY</sequence>
<feature type="transmembrane region" description="Helical" evidence="5">
    <location>
        <begin position="36"/>
        <end position="55"/>
    </location>
</feature>
<keyword evidence="5" id="KW-1133">Transmembrane helix</keyword>
<keyword evidence="3" id="KW-0326">Glycosidase</keyword>
<dbReference type="GO" id="GO:0016787">
    <property type="term" value="F:hydrolase activity"/>
    <property type="evidence" value="ECO:0007669"/>
    <property type="project" value="UniProtKB-KW"/>
</dbReference>
<dbReference type="Gene3D" id="3.20.20.80">
    <property type="entry name" value="Glycosidases"/>
    <property type="match status" value="1"/>
</dbReference>
<evidence type="ECO:0000256" key="2">
    <source>
        <dbReference type="ARBA" id="ARBA00022801"/>
    </source>
</evidence>
<evidence type="ECO:0000313" key="7">
    <source>
        <dbReference type="Proteomes" id="UP001597118"/>
    </source>
</evidence>
<evidence type="ECO:0000256" key="1">
    <source>
        <dbReference type="ARBA" id="ARBA00010646"/>
    </source>
</evidence>
<dbReference type="Proteomes" id="UP001597118">
    <property type="component" value="Unassembled WGS sequence"/>
</dbReference>
<comment type="caution">
    <text evidence="6">The sequence shown here is derived from an EMBL/GenBank/DDBJ whole genome shotgun (WGS) entry which is preliminary data.</text>
</comment>
<dbReference type="Pfam" id="PF01183">
    <property type="entry name" value="Glyco_hydro_25"/>
    <property type="match status" value="1"/>
</dbReference>
<organism evidence="6 7">
    <name type="scientific">Pseudopedobacter beijingensis</name>
    <dbReference type="NCBI Taxonomy" id="1207056"/>
    <lineage>
        <taxon>Bacteria</taxon>
        <taxon>Pseudomonadati</taxon>
        <taxon>Bacteroidota</taxon>
        <taxon>Sphingobacteriia</taxon>
        <taxon>Sphingobacteriales</taxon>
        <taxon>Sphingobacteriaceae</taxon>
        <taxon>Pseudopedobacter</taxon>
    </lineage>
</organism>
<keyword evidence="2 6" id="KW-0378">Hydrolase</keyword>